<dbReference type="PANTHER" id="PTHR47396">
    <property type="entry name" value="TYPE I RESTRICTION ENZYME ECOKI R PROTEIN"/>
    <property type="match status" value="1"/>
</dbReference>
<evidence type="ECO:0000256" key="2">
    <source>
        <dbReference type="ARBA" id="ARBA00022801"/>
    </source>
</evidence>
<proteinExistence type="predicted"/>
<dbReference type="InterPro" id="IPR027417">
    <property type="entry name" value="P-loop_NTPase"/>
</dbReference>
<dbReference type="Pfam" id="PF00271">
    <property type="entry name" value="Helicase_C"/>
    <property type="match status" value="1"/>
</dbReference>
<feature type="domain" description="Helicase ATP-binding" evidence="6">
    <location>
        <begin position="203"/>
        <end position="376"/>
    </location>
</feature>
<evidence type="ECO:0000256" key="5">
    <source>
        <dbReference type="SAM" id="MobiDB-lite"/>
    </source>
</evidence>
<dbReference type="InterPro" id="IPR006935">
    <property type="entry name" value="Helicase/UvrB_N"/>
</dbReference>
<keyword evidence="2" id="KW-0378">Hydrolase</keyword>
<dbReference type="SUPFAM" id="SSF52540">
    <property type="entry name" value="P-loop containing nucleoside triphosphate hydrolases"/>
    <property type="match status" value="1"/>
</dbReference>
<sequence>MAVSGFYIASHPWLDTISATDPPSLYKVGFTRDLRRRLHDSGYVLCFAPAEWRYAATFETAAASAEQLEACVKEFFREARPYGNELVAAPLADVVSAAARIANLLAIEAVQKTAPVYPRPPCRPRSDEAPLVDRGLLQAVEQLRAASAVDAAKEDAADAGAAEEDAAAVDAARGLLAADASEAAPVFVAEDRAYQAEATANCLSDLASTGRAVLQMACRCGKTKIAYDVLAAYLARGEKVLFLVPGLALLRQTAHKLVAYGLRAPIKLVGSDPSPVRLRGRAAAAMTTDWLAIAAFAGAGGARLVVSTYHSSGMTPDAFDLTVFDEAHRVCGDASDRPFNYVLLHHARGDKMYMTATPKYDAEISMKDRARFGGVSYRYHLRQGIDTGYVNPFRLDLVAAPPAGEGALSVDEEARAAMPRQIVAAMARPGVDKLLVFCRNIAHIRDLCSQTAEFRDSPCLRTCSGTVQPFRCFMAHSRLSAQARALVLAEFSAPGTRGVLFNCRLFQEGVEIPRLNAIFFAAPRHSPIEIIQSLCRPLNKMDGKPPSVVFVPVVSDPAAATSDPRNLRRYASIVPFIDALLDEDPVLYEHLLGTGATYSFGCLSILGKHSLSGSDCRDVLAAVKRAVRYGAAGRRGAAADRLLKVERVPWEWGFRELSRVVRVCGRYPKTVDAAEIAPGVFIHFYRWYRWALKAYDAGKRLQAVGAVAAMLRQRLGACAARAVDGGAERAADAADAESAADAATRRVCDFCGLARVSAARDGSALEPYQIQQLESLPGWRAFGRGPYPWGACMAFLEKWLDGHDGKPPMVEINRGGFVCLDATWMERLSGALTCVNQGDGKDRKGGRPGSGFTISDEKQADLDRICARHGLRWRKDRDPNGSLIMRGARYVGRTSFIQDANRRFSRHFDAHGTASTYLAEHFPGYSKTSIKYLYQEQFDVYKKKLMPPKWAHVRKRAARANSNPPKELPEVSDSTQKQLDRLDKFRYVG</sequence>
<feature type="compositionally biased region" description="Basic and acidic residues" evidence="5">
    <location>
        <begin position="978"/>
        <end position="989"/>
    </location>
</feature>
<dbReference type="GO" id="GO:0004386">
    <property type="term" value="F:helicase activity"/>
    <property type="evidence" value="ECO:0007669"/>
    <property type="project" value="UniProtKB-KW"/>
</dbReference>
<dbReference type="GO" id="GO:0003677">
    <property type="term" value="F:DNA binding"/>
    <property type="evidence" value="ECO:0007669"/>
    <property type="project" value="InterPro"/>
</dbReference>
<keyword evidence="1" id="KW-0547">Nucleotide-binding</keyword>
<dbReference type="GO" id="GO:0005524">
    <property type="term" value="F:ATP binding"/>
    <property type="evidence" value="ECO:0007669"/>
    <property type="project" value="UniProtKB-KW"/>
</dbReference>
<dbReference type="GO" id="GO:0016787">
    <property type="term" value="F:hydrolase activity"/>
    <property type="evidence" value="ECO:0007669"/>
    <property type="project" value="UniProtKB-KW"/>
</dbReference>
<evidence type="ECO:0000313" key="7">
    <source>
        <dbReference type="EMBL" id="QBK86832.1"/>
    </source>
</evidence>
<dbReference type="InterPro" id="IPR014001">
    <property type="entry name" value="Helicase_ATP-bd"/>
</dbReference>
<evidence type="ECO:0000256" key="1">
    <source>
        <dbReference type="ARBA" id="ARBA00022741"/>
    </source>
</evidence>
<dbReference type="SMART" id="SM00487">
    <property type="entry name" value="DEXDc"/>
    <property type="match status" value="1"/>
</dbReference>
<dbReference type="EMBL" id="MK500337">
    <property type="protein sequence ID" value="QBK86832.1"/>
    <property type="molecule type" value="Genomic_DNA"/>
</dbReference>
<dbReference type="PANTHER" id="PTHR47396:SF1">
    <property type="entry name" value="ATP-DEPENDENT HELICASE IRC3-RELATED"/>
    <property type="match status" value="1"/>
</dbReference>
<dbReference type="InterPro" id="IPR001650">
    <property type="entry name" value="Helicase_C-like"/>
</dbReference>
<name>A0A481YUH4_9VIRU</name>
<accession>A0A481YUH4</accession>
<feature type="region of interest" description="Disordered" evidence="5">
    <location>
        <begin position="955"/>
        <end position="989"/>
    </location>
</feature>
<keyword evidence="3 7" id="KW-0347">Helicase</keyword>
<evidence type="ECO:0000259" key="6">
    <source>
        <dbReference type="PROSITE" id="PS51192"/>
    </source>
</evidence>
<organism evidence="7">
    <name type="scientific">Marseillevirus LCMAC103</name>
    <dbReference type="NCBI Taxonomy" id="2506604"/>
    <lineage>
        <taxon>Viruses</taxon>
        <taxon>Varidnaviria</taxon>
        <taxon>Bamfordvirae</taxon>
        <taxon>Nucleocytoviricota</taxon>
        <taxon>Megaviricetes</taxon>
        <taxon>Pimascovirales</taxon>
        <taxon>Pimascovirales incertae sedis</taxon>
        <taxon>Marseilleviridae</taxon>
    </lineage>
</organism>
<dbReference type="Pfam" id="PF04851">
    <property type="entry name" value="ResIII"/>
    <property type="match status" value="1"/>
</dbReference>
<evidence type="ECO:0000256" key="4">
    <source>
        <dbReference type="ARBA" id="ARBA00022840"/>
    </source>
</evidence>
<protein>
    <submittedName>
        <fullName evidence="7">Helicase</fullName>
    </submittedName>
</protein>
<dbReference type="PROSITE" id="PS51192">
    <property type="entry name" value="HELICASE_ATP_BIND_1"/>
    <property type="match status" value="1"/>
</dbReference>
<dbReference type="InterPro" id="IPR050742">
    <property type="entry name" value="Helicase_Restrict-Modif_Enz"/>
</dbReference>
<dbReference type="Gene3D" id="3.40.50.300">
    <property type="entry name" value="P-loop containing nucleotide triphosphate hydrolases"/>
    <property type="match status" value="2"/>
</dbReference>
<keyword evidence="4" id="KW-0067">ATP-binding</keyword>
<gene>
    <name evidence="7" type="ORF">LCMAC103_01700</name>
</gene>
<reference evidence="7" key="1">
    <citation type="journal article" date="2019" name="MBio">
        <title>Virus Genomes from Deep Sea Sediments Expand the Ocean Megavirome and Support Independent Origins of Viral Gigantism.</title>
        <authorList>
            <person name="Backstrom D."/>
            <person name="Yutin N."/>
            <person name="Jorgensen S.L."/>
            <person name="Dharamshi J."/>
            <person name="Homa F."/>
            <person name="Zaremba-Niedwiedzka K."/>
            <person name="Spang A."/>
            <person name="Wolf Y.I."/>
            <person name="Koonin E.V."/>
            <person name="Ettema T.J."/>
        </authorList>
    </citation>
    <scope>NUCLEOTIDE SEQUENCE</scope>
</reference>
<evidence type="ECO:0000256" key="3">
    <source>
        <dbReference type="ARBA" id="ARBA00022806"/>
    </source>
</evidence>